<dbReference type="EMBL" id="JACGWN010000003">
    <property type="protein sequence ID" value="KAL0456492.1"/>
    <property type="molecule type" value="Genomic_DNA"/>
</dbReference>
<accession>A0AAW2XQP0</accession>
<dbReference type="AlphaFoldDB" id="A0AAW2XQP0"/>
<organism evidence="1">
    <name type="scientific">Sesamum latifolium</name>
    <dbReference type="NCBI Taxonomy" id="2727402"/>
    <lineage>
        <taxon>Eukaryota</taxon>
        <taxon>Viridiplantae</taxon>
        <taxon>Streptophyta</taxon>
        <taxon>Embryophyta</taxon>
        <taxon>Tracheophyta</taxon>
        <taxon>Spermatophyta</taxon>
        <taxon>Magnoliopsida</taxon>
        <taxon>eudicotyledons</taxon>
        <taxon>Gunneridae</taxon>
        <taxon>Pentapetalae</taxon>
        <taxon>asterids</taxon>
        <taxon>lamiids</taxon>
        <taxon>Lamiales</taxon>
        <taxon>Pedaliaceae</taxon>
        <taxon>Sesamum</taxon>
    </lineage>
</organism>
<comment type="caution">
    <text evidence="1">The sequence shown here is derived from an EMBL/GenBank/DDBJ whole genome shotgun (WGS) entry which is preliminary data.</text>
</comment>
<proteinExistence type="predicted"/>
<reference evidence="1" key="1">
    <citation type="submission" date="2020-06" db="EMBL/GenBank/DDBJ databases">
        <authorList>
            <person name="Li T."/>
            <person name="Hu X."/>
            <person name="Zhang T."/>
            <person name="Song X."/>
            <person name="Zhang H."/>
            <person name="Dai N."/>
            <person name="Sheng W."/>
            <person name="Hou X."/>
            <person name="Wei L."/>
        </authorList>
    </citation>
    <scope>NUCLEOTIDE SEQUENCE</scope>
    <source>
        <strain evidence="1">KEN1</strain>
        <tissue evidence="1">Leaf</tissue>
    </source>
</reference>
<evidence type="ECO:0000313" key="1">
    <source>
        <dbReference type="EMBL" id="KAL0456492.1"/>
    </source>
</evidence>
<name>A0AAW2XQP0_9LAMI</name>
<evidence type="ECO:0008006" key="2">
    <source>
        <dbReference type="Google" id="ProtNLM"/>
    </source>
</evidence>
<protein>
    <recommendedName>
        <fullName evidence="2">Reverse transcriptase</fullName>
    </recommendedName>
</protein>
<gene>
    <name evidence="1" type="ORF">Slati_0988400</name>
</gene>
<reference evidence="1" key="2">
    <citation type="journal article" date="2024" name="Plant">
        <title>Genomic evolution and insights into agronomic trait innovations of Sesamum species.</title>
        <authorList>
            <person name="Miao H."/>
            <person name="Wang L."/>
            <person name="Qu L."/>
            <person name="Liu H."/>
            <person name="Sun Y."/>
            <person name="Le M."/>
            <person name="Wang Q."/>
            <person name="Wei S."/>
            <person name="Zheng Y."/>
            <person name="Lin W."/>
            <person name="Duan Y."/>
            <person name="Cao H."/>
            <person name="Xiong S."/>
            <person name="Wang X."/>
            <person name="Wei L."/>
            <person name="Li C."/>
            <person name="Ma Q."/>
            <person name="Ju M."/>
            <person name="Zhao R."/>
            <person name="Li G."/>
            <person name="Mu C."/>
            <person name="Tian Q."/>
            <person name="Mei H."/>
            <person name="Zhang T."/>
            <person name="Gao T."/>
            <person name="Zhang H."/>
        </authorList>
    </citation>
    <scope>NUCLEOTIDE SEQUENCE</scope>
    <source>
        <strain evidence="1">KEN1</strain>
    </source>
</reference>
<sequence>MSLRETWRLIGGTPRVQPAEELLNIELVPGEPEKVTRIGSQMDEAIWKEVIQCLRRNVDIFAWTPQALEGINPEVITHHLNIDPRVKPVK</sequence>